<evidence type="ECO:0000313" key="1">
    <source>
        <dbReference type="EMBL" id="GAA3941058.1"/>
    </source>
</evidence>
<comment type="caution">
    <text evidence="1">The sequence shown here is derived from an EMBL/GenBank/DDBJ whole genome shotgun (WGS) entry which is preliminary data.</text>
</comment>
<keyword evidence="2" id="KW-1185">Reference proteome</keyword>
<name>A0ABP7NA24_9GAMM</name>
<protein>
    <submittedName>
        <fullName evidence="1">Uncharacterized protein</fullName>
    </submittedName>
</protein>
<reference evidence="2" key="1">
    <citation type="journal article" date="2019" name="Int. J. Syst. Evol. Microbiol.">
        <title>The Global Catalogue of Microorganisms (GCM) 10K type strain sequencing project: providing services to taxonomists for standard genome sequencing and annotation.</title>
        <authorList>
            <consortium name="The Broad Institute Genomics Platform"/>
            <consortium name="The Broad Institute Genome Sequencing Center for Infectious Disease"/>
            <person name="Wu L."/>
            <person name="Ma J."/>
        </authorList>
    </citation>
    <scope>NUCLEOTIDE SEQUENCE [LARGE SCALE GENOMIC DNA]</scope>
    <source>
        <strain evidence="2">JCM 17551</strain>
    </source>
</reference>
<proteinExistence type="predicted"/>
<dbReference type="RefSeq" id="WP_344800552.1">
    <property type="nucleotide sequence ID" value="NZ_BAABBN010000015.1"/>
</dbReference>
<organism evidence="1 2">
    <name type="scientific">Litoribacillus peritrichatus</name>
    <dbReference type="NCBI Taxonomy" id="718191"/>
    <lineage>
        <taxon>Bacteria</taxon>
        <taxon>Pseudomonadati</taxon>
        <taxon>Pseudomonadota</taxon>
        <taxon>Gammaproteobacteria</taxon>
        <taxon>Oceanospirillales</taxon>
        <taxon>Oceanospirillaceae</taxon>
        <taxon>Litoribacillus</taxon>
    </lineage>
</organism>
<evidence type="ECO:0000313" key="2">
    <source>
        <dbReference type="Proteomes" id="UP001501565"/>
    </source>
</evidence>
<sequence length="264" mass="30692">MKISTKTSHSEIVFEIEVDDLNSFESLNALADVYLDLSYRIDENLDKHNIEVEFSTLTYSIDVFTPDGRVEEEEVFSKFVGNPILESKAANFISNVNIWSRANEAHIWQDDENPLAECTAYVLCLQDLKYIPLYIELLVQNDLDHEVYQNEHIEALIEKHGLCKSLLTLLAHRVGGACGQWGMDQVGEYKPQLLEYFNEHPEQRSLFLKTGFKSILDQHMGHQLWFEPIRFLAGFIQNEQERDDWLKDQQEYAEVYFGDGIDFD</sequence>
<dbReference type="EMBL" id="BAABBN010000015">
    <property type="protein sequence ID" value="GAA3941058.1"/>
    <property type="molecule type" value="Genomic_DNA"/>
</dbReference>
<dbReference type="Proteomes" id="UP001501565">
    <property type="component" value="Unassembled WGS sequence"/>
</dbReference>
<accession>A0ABP7NA24</accession>
<gene>
    <name evidence="1" type="ORF">GCM10022277_41290</name>
</gene>